<evidence type="ECO:0008006" key="3">
    <source>
        <dbReference type="Google" id="ProtNLM"/>
    </source>
</evidence>
<keyword evidence="2" id="KW-1185">Reference proteome</keyword>
<organism evidence="1 2">
    <name type="scientific">Streptomyces roseirectus</name>
    <dbReference type="NCBI Taxonomy" id="2768066"/>
    <lineage>
        <taxon>Bacteria</taxon>
        <taxon>Bacillati</taxon>
        <taxon>Actinomycetota</taxon>
        <taxon>Actinomycetes</taxon>
        <taxon>Kitasatosporales</taxon>
        <taxon>Streptomycetaceae</taxon>
        <taxon>Streptomyces</taxon>
    </lineage>
</organism>
<dbReference type="InterPro" id="IPR011990">
    <property type="entry name" value="TPR-like_helical_dom_sf"/>
</dbReference>
<dbReference type="Gene3D" id="1.25.40.10">
    <property type="entry name" value="Tetratricopeptide repeat domain"/>
    <property type="match status" value="1"/>
</dbReference>
<evidence type="ECO:0000313" key="1">
    <source>
        <dbReference type="EMBL" id="QNP75049.1"/>
    </source>
</evidence>
<gene>
    <name evidence="1" type="ORF">IAG44_40315</name>
</gene>
<sequence>MRLTADPDGPGHRVAGLLARRDAAAELGTRADAGDAYAAGLQAQLLAGHGDVDAAIAALRPRLHLATDLAGLLADLLAGQGQVDEAVRVLREAVDAGESGAPWLLADFLARHGREATAERLRARGLEPGAPLP</sequence>
<dbReference type="Proteomes" id="UP000516052">
    <property type="component" value="Chromosome"/>
</dbReference>
<accession>A0A7H0IQI3</accession>
<protein>
    <recommendedName>
        <fullName evidence="3">Tetratricopeptide repeat protein</fullName>
    </recommendedName>
</protein>
<name>A0A7H0IQI3_9ACTN</name>
<dbReference type="KEGG" id="sroi:IAG44_40315"/>
<reference evidence="1 2" key="1">
    <citation type="submission" date="2020-08" db="EMBL/GenBank/DDBJ databases">
        <title>A novel species.</title>
        <authorList>
            <person name="Gao J."/>
        </authorList>
    </citation>
    <scope>NUCLEOTIDE SEQUENCE [LARGE SCALE GENOMIC DNA]</scope>
    <source>
        <strain evidence="1 2">CRXT-G-22</strain>
    </source>
</reference>
<dbReference type="SUPFAM" id="SSF48452">
    <property type="entry name" value="TPR-like"/>
    <property type="match status" value="1"/>
</dbReference>
<dbReference type="RefSeq" id="WP_187751972.1">
    <property type="nucleotide sequence ID" value="NZ_CP060828.1"/>
</dbReference>
<dbReference type="EMBL" id="CP060828">
    <property type="protein sequence ID" value="QNP75049.1"/>
    <property type="molecule type" value="Genomic_DNA"/>
</dbReference>
<evidence type="ECO:0000313" key="2">
    <source>
        <dbReference type="Proteomes" id="UP000516052"/>
    </source>
</evidence>
<proteinExistence type="predicted"/>
<dbReference type="AlphaFoldDB" id="A0A7H0IQI3"/>